<gene>
    <name evidence="1" type="ORF">TH5_21900</name>
</gene>
<organism evidence="1 2">
    <name type="scientific">Thalassospira xianhensis MCCC 1A02616</name>
    <dbReference type="NCBI Taxonomy" id="1177929"/>
    <lineage>
        <taxon>Bacteria</taxon>
        <taxon>Pseudomonadati</taxon>
        <taxon>Pseudomonadota</taxon>
        <taxon>Alphaproteobacteria</taxon>
        <taxon>Rhodospirillales</taxon>
        <taxon>Thalassospiraceae</taxon>
        <taxon>Thalassospira</taxon>
    </lineage>
</organism>
<dbReference type="SUPFAM" id="SSF53335">
    <property type="entry name" value="S-adenosyl-L-methionine-dependent methyltransferases"/>
    <property type="match status" value="1"/>
</dbReference>
<accession>A0A367UAJ9</accession>
<dbReference type="RefSeq" id="WP_114123588.1">
    <property type="nucleotide sequence ID" value="NZ_JPWA01000038.1"/>
</dbReference>
<sequence length="294" mass="33320">MDVEHKFGGKHTDIKLEIVRRYIEAYLLVMSKQNFRNIYIDAFAGTGSRTVSQNGAPLLDADNDGNLVAPGSASLVLQMEKGFDHHIFIDKNPKHVAALQMLKSNFPNKSVHCLQGDANELVTKLCNETDWKRNGTHWGTRAVLFLDPYGMEVEWQTLKAIAATQTIDLWFLFPMSGLVRQAARRWSSLDDSKISAITRCLGTEEWREKLYTPDLQLGLFSEPELERKQDVRALESYVKERLETVFSSWVSDPIPLFSSRSSQLYSLFFAISNPSNAAKGIARKIVDHLRKGIK</sequence>
<evidence type="ECO:0000313" key="1">
    <source>
        <dbReference type="EMBL" id="RCK04052.1"/>
    </source>
</evidence>
<dbReference type="InterPro" id="IPR031009">
    <property type="entry name" value="Tcm_partner"/>
</dbReference>
<dbReference type="AlphaFoldDB" id="A0A367UAJ9"/>
<name>A0A367UAJ9_9PROT</name>
<keyword evidence="2" id="KW-1185">Reference proteome</keyword>
<proteinExistence type="predicted"/>
<reference evidence="1 2" key="1">
    <citation type="submission" date="2014-07" db="EMBL/GenBank/DDBJ databases">
        <title>Draft genome sequence of Thalassospira xianhensis P-4 (MCCC 1A02616).</title>
        <authorList>
            <person name="Lai Q."/>
            <person name="Shao Z."/>
        </authorList>
    </citation>
    <scope>NUCLEOTIDE SEQUENCE [LARGE SCALE GENOMIC DNA]</scope>
    <source>
        <strain evidence="1 2">MCCC 1A02616</strain>
    </source>
</reference>
<evidence type="ECO:0008006" key="3">
    <source>
        <dbReference type="Google" id="ProtNLM"/>
    </source>
</evidence>
<protein>
    <recommendedName>
        <fullName evidence="3">Three-Cys-motif partner protein TcmP</fullName>
    </recommendedName>
</protein>
<dbReference type="Proteomes" id="UP000252419">
    <property type="component" value="Unassembled WGS sequence"/>
</dbReference>
<dbReference type="NCBIfam" id="TIGR04474">
    <property type="entry name" value="tcm_partner"/>
    <property type="match status" value="1"/>
</dbReference>
<evidence type="ECO:0000313" key="2">
    <source>
        <dbReference type="Proteomes" id="UP000252419"/>
    </source>
</evidence>
<dbReference type="InterPro" id="IPR029063">
    <property type="entry name" value="SAM-dependent_MTases_sf"/>
</dbReference>
<dbReference type="EMBL" id="JPWA01000038">
    <property type="protein sequence ID" value="RCK04052.1"/>
    <property type="molecule type" value="Genomic_DNA"/>
</dbReference>
<comment type="caution">
    <text evidence="1">The sequence shown here is derived from an EMBL/GenBank/DDBJ whole genome shotgun (WGS) entry which is preliminary data.</text>
</comment>